<dbReference type="STRING" id="1481914.JCM19241_5979"/>
<dbReference type="Proteomes" id="UP000031666">
    <property type="component" value="Unassembled WGS sequence"/>
</dbReference>
<dbReference type="EMBL" id="BBSC01000007">
    <property type="protein sequence ID" value="GAM77083.1"/>
    <property type="molecule type" value="Genomic_DNA"/>
</dbReference>
<sequence>MLDVANNGQAQDDKYFDPLYQSRKVFDAEMVDQFRDMLASLDVDGVDMSKPVETDGLKAQKIESMSPMEQWWYDCCYRGEIKQWGVNPHQPTEFPTVPLDGSERVAKISVHESYLSWWDDKKPKGGEKITSQRAFGKRFKNMTGDWWNGDQKTKDGRNAYEFLRPKEMIKHFTE</sequence>
<name>A0A0B8QQ37_9VIBR</name>
<accession>A0A0B8QQ37</accession>
<reference evidence="1 2" key="2">
    <citation type="submission" date="2015-01" db="EMBL/GenBank/DDBJ databases">
        <authorList>
            <consortium name="NBRP consortium"/>
            <person name="Sawabe T."/>
            <person name="Meirelles P."/>
            <person name="Feng G."/>
            <person name="Sayaka M."/>
            <person name="Hattori M."/>
            <person name="Ohkuma M."/>
        </authorList>
    </citation>
    <scope>NUCLEOTIDE SEQUENCE [LARGE SCALE GENOMIC DNA]</scope>
    <source>
        <strain evidence="2">JCM 19241</strain>
    </source>
</reference>
<comment type="caution">
    <text evidence="1">The sequence shown here is derived from an EMBL/GenBank/DDBJ whole genome shotgun (WGS) entry which is preliminary data.</text>
</comment>
<gene>
    <name evidence="1" type="ORF">JCM19241_5979</name>
</gene>
<protein>
    <submittedName>
        <fullName evidence="1">Uncharacterized protein</fullName>
    </submittedName>
</protein>
<organism evidence="1 2">
    <name type="scientific">Vibrio ishigakensis</name>
    <dbReference type="NCBI Taxonomy" id="1481914"/>
    <lineage>
        <taxon>Bacteria</taxon>
        <taxon>Pseudomonadati</taxon>
        <taxon>Pseudomonadota</taxon>
        <taxon>Gammaproteobacteria</taxon>
        <taxon>Vibrionales</taxon>
        <taxon>Vibrionaceae</taxon>
        <taxon>Vibrio</taxon>
    </lineage>
</organism>
<evidence type="ECO:0000313" key="1">
    <source>
        <dbReference type="EMBL" id="GAM77083.1"/>
    </source>
</evidence>
<evidence type="ECO:0000313" key="2">
    <source>
        <dbReference type="Proteomes" id="UP000031666"/>
    </source>
</evidence>
<proteinExistence type="predicted"/>
<dbReference type="AlphaFoldDB" id="A0A0B8QQ37"/>
<reference evidence="1 2" key="1">
    <citation type="submission" date="2015-01" db="EMBL/GenBank/DDBJ databases">
        <title>Vibrio sp. C94 JCM 19241 whole genome shotgun sequence.</title>
        <authorList>
            <person name="Sawabe T."/>
            <person name="Meirelles P."/>
            <person name="Feng G."/>
            <person name="Sayaka M."/>
            <person name="Hattori M."/>
            <person name="Ohkuma M."/>
        </authorList>
    </citation>
    <scope>NUCLEOTIDE SEQUENCE [LARGE SCALE GENOMIC DNA]</scope>
    <source>
        <strain evidence="2">JCM 19241</strain>
    </source>
</reference>